<proteinExistence type="predicted"/>
<organism evidence="1 2">
    <name type="scientific">Ophiobolus disseminans</name>
    <dbReference type="NCBI Taxonomy" id="1469910"/>
    <lineage>
        <taxon>Eukaryota</taxon>
        <taxon>Fungi</taxon>
        <taxon>Dikarya</taxon>
        <taxon>Ascomycota</taxon>
        <taxon>Pezizomycotina</taxon>
        <taxon>Dothideomycetes</taxon>
        <taxon>Pleosporomycetidae</taxon>
        <taxon>Pleosporales</taxon>
        <taxon>Pleosporineae</taxon>
        <taxon>Phaeosphaeriaceae</taxon>
        <taxon>Ophiobolus</taxon>
    </lineage>
</organism>
<dbReference type="Proteomes" id="UP000799424">
    <property type="component" value="Unassembled WGS sequence"/>
</dbReference>
<gene>
    <name evidence="1" type="ORF">CC86DRAFT_15571</name>
</gene>
<evidence type="ECO:0000313" key="2">
    <source>
        <dbReference type="Proteomes" id="UP000799424"/>
    </source>
</evidence>
<accession>A0A6A7AKZ4</accession>
<protein>
    <submittedName>
        <fullName evidence="1">Uncharacterized protein</fullName>
    </submittedName>
</protein>
<name>A0A6A7AKZ4_9PLEO</name>
<dbReference type="EMBL" id="MU006216">
    <property type="protein sequence ID" value="KAF2833832.1"/>
    <property type="molecule type" value="Genomic_DNA"/>
</dbReference>
<reference evidence="1" key="1">
    <citation type="journal article" date="2020" name="Stud. Mycol.">
        <title>101 Dothideomycetes genomes: a test case for predicting lifestyles and emergence of pathogens.</title>
        <authorList>
            <person name="Haridas S."/>
            <person name="Albert R."/>
            <person name="Binder M."/>
            <person name="Bloem J."/>
            <person name="Labutti K."/>
            <person name="Salamov A."/>
            <person name="Andreopoulos B."/>
            <person name="Baker S."/>
            <person name="Barry K."/>
            <person name="Bills G."/>
            <person name="Bluhm B."/>
            <person name="Cannon C."/>
            <person name="Castanera R."/>
            <person name="Culley D."/>
            <person name="Daum C."/>
            <person name="Ezra D."/>
            <person name="Gonzalez J."/>
            <person name="Henrissat B."/>
            <person name="Kuo A."/>
            <person name="Liang C."/>
            <person name="Lipzen A."/>
            <person name="Lutzoni F."/>
            <person name="Magnuson J."/>
            <person name="Mondo S."/>
            <person name="Nolan M."/>
            <person name="Ohm R."/>
            <person name="Pangilinan J."/>
            <person name="Park H.-J."/>
            <person name="Ramirez L."/>
            <person name="Alfaro M."/>
            <person name="Sun H."/>
            <person name="Tritt A."/>
            <person name="Yoshinaga Y."/>
            <person name="Zwiers L.-H."/>
            <person name="Turgeon B."/>
            <person name="Goodwin S."/>
            <person name="Spatafora J."/>
            <person name="Crous P."/>
            <person name="Grigoriev I."/>
        </authorList>
    </citation>
    <scope>NUCLEOTIDE SEQUENCE</scope>
    <source>
        <strain evidence="1">CBS 113818</strain>
    </source>
</reference>
<keyword evidence="2" id="KW-1185">Reference proteome</keyword>
<evidence type="ECO:0000313" key="1">
    <source>
        <dbReference type="EMBL" id="KAF2833832.1"/>
    </source>
</evidence>
<sequence length="130" mass="14519">MGRLVPLVVFCARTSVGHLTCVALFSLHWEYARSLFSFGFTVGGASYSGSSRKALAYLLARSEWLFSQFLFNLSVSIFKSVGMQLLFRRLYLPCAPSSGVPRGQAQSWVRLWDPLLGMVEAGSRKAVQYR</sequence>
<dbReference type="AlphaFoldDB" id="A0A6A7AKZ4"/>